<dbReference type="GO" id="GO:0006635">
    <property type="term" value="P:fatty acid beta-oxidation"/>
    <property type="evidence" value="ECO:0007669"/>
    <property type="project" value="TreeGrafter"/>
</dbReference>
<dbReference type="RefSeq" id="WP_201682710.1">
    <property type="nucleotide sequence ID" value="NZ_JAEQNA010000001.1"/>
</dbReference>
<comment type="caution">
    <text evidence="1">The sequence shown here is derived from an EMBL/GenBank/DDBJ whole genome shotgun (WGS) entry which is preliminary data.</text>
</comment>
<proteinExistence type="predicted"/>
<dbReference type="SUPFAM" id="SSF52096">
    <property type="entry name" value="ClpP/crotonase"/>
    <property type="match status" value="1"/>
</dbReference>
<reference evidence="1" key="1">
    <citation type="submission" date="2021-01" db="EMBL/GenBank/DDBJ databases">
        <title>Ramlibacter sp. strain AW1 16S ribosomal RNA gene Genome sequencing and assembly.</title>
        <authorList>
            <person name="Kang M."/>
        </authorList>
    </citation>
    <scope>NUCLEOTIDE SEQUENCE</scope>
    <source>
        <strain evidence="1">AW1</strain>
    </source>
</reference>
<gene>
    <name evidence="1" type="ORF">JI739_04995</name>
</gene>
<evidence type="ECO:0000313" key="1">
    <source>
        <dbReference type="EMBL" id="MBL0419701.1"/>
    </source>
</evidence>
<organism evidence="1 2">
    <name type="scientific">Ramlibacter aurantiacus</name>
    <dbReference type="NCBI Taxonomy" id="2801330"/>
    <lineage>
        <taxon>Bacteria</taxon>
        <taxon>Pseudomonadati</taxon>
        <taxon>Pseudomonadota</taxon>
        <taxon>Betaproteobacteria</taxon>
        <taxon>Burkholderiales</taxon>
        <taxon>Comamonadaceae</taxon>
        <taxon>Ramlibacter</taxon>
    </lineage>
</organism>
<dbReference type="EMBL" id="JAEQNA010000001">
    <property type="protein sequence ID" value="MBL0419701.1"/>
    <property type="molecule type" value="Genomic_DNA"/>
</dbReference>
<dbReference type="GO" id="GO:0003824">
    <property type="term" value="F:catalytic activity"/>
    <property type="evidence" value="ECO:0007669"/>
    <property type="project" value="UniProtKB-ARBA"/>
</dbReference>
<sequence length="260" mass="27980">MAGTEPAPPLLEVADGIATVTLRRPAHRNRLEHGDLQVLMAHFEHIDADAGIRVLVLTAATEGQPRPVFCAGYHIGEFDQGQDPDLFEKVADRLARLRPVTVCGLNGSVYGGATDLVLACDFRVGLQGMELRMPAAALGLHYYPGGLRRYVATLGLQDAKRAFLSARPFSAARLLQAGVLDELAPSEESLRASVAQLAGEIAALAPLAVQAMKQSLNDVAMGGADDEVLRARSRLTQASEDFSEGRLAFQEKRQPRFVGR</sequence>
<dbReference type="PANTHER" id="PTHR11941">
    <property type="entry name" value="ENOYL-COA HYDRATASE-RELATED"/>
    <property type="match status" value="1"/>
</dbReference>
<dbReference type="Pfam" id="PF00378">
    <property type="entry name" value="ECH_1"/>
    <property type="match status" value="1"/>
</dbReference>
<dbReference type="CDD" id="cd06558">
    <property type="entry name" value="crotonase-like"/>
    <property type="match status" value="1"/>
</dbReference>
<dbReference type="AlphaFoldDB" id="A0A936ZL52"/>
<accession>A0A936ZL52</accession>
<dbReference type="PANTHER" id="PTHR11941:SF54">
    <property type="entry name" value="ENOYL-COA HYDRATASE, MITOCHONDRIAL"/>
    <property type="match status" value="1"/>
</dbReference>
<protein>
    <submittedName>
        <fullName evidence="1">Enoyl-CoA hydratase/isomerase family protein</fullName>
    </submittedName>
</protein>
<dbReference type="InterPro" id="IPR001753">
    <property type="entry name" value="Enoyl-CoA_hydra/iso"/>
</dbReference>
<dbReference type="Gene3D" id="3.90.226.10">
    <property type="entry name" value="2-enoyl-CoA Hydratase, Chain A, domain 1"/>
    <property type="match status" value="1"/>
</dbReference>
<keyword evidence="2" id="KW-1185">Reference proteome</keyword>
<evidence type="ECO:0000313" key="2">
    <source>
        <dbReference type="Proteomes" id="UP000613011"/>
    </source>
</evidence>
<dbReference type="InterPro" id="IPR029045">
    <property type="entry name" value="ClpP/crotonase-like_dom_sf"/>
</dbReference>
<name>A0A936ZL52_9BURK</name>
<dbReference type="Proteomes" id="UP000613011">
    <property type="component" value="Unassembled WGS sequence"/>
</dbReference>